<evidence type="ECO:0000256" key="4">
    <source>
        <dbReference type="ARBA" id="ARBA00067597"/>
    </source>
</evidence>
<comment type="similarity">
    <text evidence="2">Belongs to the VPS26 family.</text>
</comment>
<evidence type="ECO:0000256" key="3">
    <source>
        <dbReference type="ARBA" id="ARBA00022753"/>
    </source>
</evidence>
<evidence type="ECO:0000256" key="2">
    <source>
        <dbReference type="ARBA" id="ARBA00009100"/>
    </source>
</evidence>
<evidence type="ECO:0000256" key="1">
    <source>
        <dbReference type="ARBA" id="ARBA00004177"/>
    </source>
</evidence>
<dbReference type="InterPro" id="IPR014752">
    <property type="entry name" value="Arrestin-like_C"/>
</dbReference>
<comment type="function">
    <text evidence="5">Component of the commander complex that is essential for endosomal recycling of transmembrane cargos; the commander complex is composed of the CCC subcomplex and the retriever subcomplex. Component of the retriever complex, which is a heterotrimeric complex related to retromer cargo-selective complex (CSC) and essential for retromer-independent retrieval and recycling of numerous cargos such as integrin alpha-5/beta-1 (ITGA5:ITGB1). The recruitment of the retriever complex to the endosomal membrane involves CCC and WASH complexes. In the endosomes, drives the retriever and recycling of NxxY-motif-containing cargo proteins by coupling to SNX17, a cargo essential for the homeostatic maintenance of numerous cell surface proteins associated with processes that include cell migration, cell adhesion, nutrient supply and cell signaling.</text>
</comment>
<dbReference type="InterPro" id="IPR014756">
    <property type="entry name" value="Ig_E-set"/>
</dbReference>
<dbReference type="EMBL" id="OA882518">
    <property type="protein sequence ID" value="CAD7275781.1"/>
    <property type="molecule type" value="Genomic_DNA"/>
</dbReference>
<comment type="subunit">
    <text evidence="6">Component of the commander complex that is essential for endosomal recycling of transmembrane cargos; the commander complex is composed of the CCC subcomplex and the retriever subcomplex. Component of the heterotrimeric retriever complex consisting of VPS26C, VPS29 and VPS35L; within the complex interacts with VPS35L. Interacts with SNX17 (via C-terminus); the interaction is direct and associates SNX17 with the retriever complex. Interacts with SNX31; the interaction is direct.</text>
</comment>
<protein>
    <recommendedName>
        <fullName evidence="4">Vacuolar protein sorting-associated protein 26C</fullName>
    </recommendedName>
</protein>
<dbReference type="EMBL" id="CAJPEX010000481">
    <property type="protein sequence ID" value="CAG0915933.1"/>
    <property type="molecule type" value="Genomic_DNA"/>
</dbReference>
<dbReference type="AlphaFoldDB" id="A0A7R9BJP8"/>
<dbReference type="Pfam" id="PF03643">
    <property type="entry name" value="Vps26"/>
    <property type="match status" value="1"/>
</dbReference>
<dbReference type="Gene3D" id="2.60.40.640">
    <property type="match status" value="2"/>
</dbReference>
<keyword evidence="8" id="KW-1185">Reference proteome</keyword>
<evidence type="ECO:0000256" key="6">
    <source>
        <dbReference type="ARBA" id="ARBA00093474"/>
    </source>
</evidence>
<dbReference type="FunFam" id="2.60.40.640:FF:000009">
    <property type="entry name" value="Down syndrome critical region protein 3"/>
    <property type="match status" value="1"/>
</dbReference>
<reference evidence="7" key="1">
    <citation type="submission" date="2020-11" db="EMBL/GenBank/DDBJ databases">
        <authorList>
            <person name="Tran Van P."/>
        </authorList>
    </citation>
    <scope>NUCLEOTIDE SEQUENCE</scope>
</reference>
<accession>A0A7R9BJP8</accession>
<organism evidence="7">
    <name type="scientific">Notodromas monacha</name>
    <dbReference type="NCBI Taxonomy" id="399045"/>
    <lineage>
        <taxon>Eukaryota</taxon>
        <taxon>Metazoa</taxon>
        <taxon>Ecdysozoa</taxon>
        <taxon>Arthropoda</taxon>
        <taxon>Crustacea</taxon>
        <taxon>Oligostraca</taxon>
        <taxon>Ostracoda</taxon>
        <taxon>Podocopa</taxon>
        <taxon>Podocopida</taxon>
        <taxon>Cypridocopina</taxon>
        <taxon>Cypridoidea</taxon>
        <taxon>Cyprididae</taxon>
        <taxon>Notodromas</taxon>
    </lineage>
</organism>
<gene>
    <name evidence="7" type="ORF">NMOB1V02_LOCUS3569</name>
</gene>
<dbReference type="InterPro" id="IPR028934">
    <property type="entry name" value="Vps26-related"/>
</dbReference>
<evidence type="ECO:0000313" key="8">
    <source>
        <dbReference type="Proteomes" id="UP000678499"/>
    </source>
</evidence>
<dbReference type="Proteomes" id="UP000678499">
    <property type="component" value="Unassembled WGS sequence"/>
</dbReference>
<evidence type="ECO:0000256" key="5">
    <source>
        <dbReference type="ARBA" id="ARBA00093280"/>
    </source>
</evidence>
<evidence type="ECO:0000313" key="7">
    <source>
        <dbReference type="EMBL" id="CAD7275781.1"/>
    </source>
</evidence>
<comment type="subcellular location">
    <subcellularLocation>
        <location evidence="1">Endosome</location>
    </subcellularLocation>
</comment>
<dbReference type="FunFam" id="2.60.40.640:FF:000024">
    <property type="entry name" value="Down syndrome critical region protein 3"/>
    <property type="match status" value="1"/>
</dbReference>
<dbReference type="PANTHER" id="PTHR12233">
    <property type="entry name" value="VACUOLAR PROTEIN SORTING 26 RELATED"/>
    <property type="match status" value="1"/>
</dbReference>
<dbReference type="OrthoDB" id="4953at2759"/>
<proteinExistence type="inferred from homology"/>
<dbReference type="SUPFAM" id="SSF81296">
    <property type="entry name" value="E set domains"/>
    <property type="match status" value="1"/>
</dbReference>
<keyword evidence="3" id="KW-0967">Endosome</keyword>
<dbReference type="GO" id="GO:0005768">
    <property type="term" value="C:endosome"/>
    <property type="evidence" value="ECO:0007669"/>
    <property type="project" value="UniProtKB-SubCell"/>
</dbReference>
<dbReference type="GO" id="GO:0006886">
    <property type="term" value="P:intracellular protein transport"/>
    <property type="evidence" value="ECO:0007669"/>
    <property type="project" value="InterPro"/>
</dbReference>
<name>A0A7R9BJP8_9CRUS</name>
<sequence>MNLLLFFFIACIISKLHRVFFCFLPAYFRSGLESKMAASVDVRLKRSSKIYHQGEVMTGLLVLSCKSDFRHEGITLFLDGTVNLQLSSKTFGLFEAFYNSVKPITLMSYQTDVAKPGRIPAGVVEIPFEFHVVPNGASKKLYETYHGVFVNVQYSVRCEMKRGMLSKDLQKSIEFIVQYRDQEADRAVLKPLAFTVTPESVRNMKDRDRMPNFHIKGRLDSTVCAITQPFTGELTIERCDIQIKSIEVQLVRVETCGCAEGYAKEATEVQNIRIGEGNVMRGISIPIHMIFPRLFSCPTLAAPNFKVEFEVNLVILLKDDHVITETFPIRITRS</sequence>